<dbReference type="PANTHER" id="PTHR42850">
    <property type="entry name" value="METALLOPHOSPHOESTERASE"/>
    <property type="match status" value="1"/>
</dbReference>
<dbReference type="InterPro" id="IPR050126">
    <property type="entry name" value="Ap4A_hydrolase"/>
</dbReference>
<feature type="domain" description="Calcineurin-like phosphoesterase" evidence="2">
    <location>
        <begin position="5"/>
        <end position="212"/>
    </location>
</feature>
<keyword evidence="4" id="KW-1185">Reference proteome</keyword>
<comment type="similarity">
    <text evidence="1">Belongs to the metallophosphoesterase superfamily. YfcE family.</text>
</comment>
<dbReference type="InterPro" id="IPR029052">
    <property type="entry name" value="Metallo-depent_PP-like"/>
</dbReference>
<dbReference type="SUPFAM" id="SSF56300">
    <property type="entry name" value="Metallo-dependent phosphatases"/>
    <property type="match status" value="1"/>
</dbReference>
<dbReference type="InterPro" id="IPR024654">
    <property type="entry name" value="Calcineurin-like_PHP_lpxH"/>
</dbReference>
<dbReference type="EMBL" id="JBIGHZ010000005">
    <property type="protein sequence ID" value="MFG6449446.1"/>
    <property type="molecule type" value="Genomic_DNA"/>
</dbReference>
<accession>A0ABW7FYR9</accession>
<organism evidence="3 4">
    <name type="scientific">Roseateles rivi</name>
    <dbReference type="NCBI Taxonomy" id="3299028"/>
    <lineage>
        <taxon>Bacteria</taxon>
        <taxon>Pseudomonadati</taxon>
        <taxon>Pseudomonadota</taxon>
        <taxon>Betaproteobacteria</taxon>
        <taxon>Burkholderiales</taxon>
        <taxon>Sphaerotilaceae</taxon>
        <taxon>Roseateles</taxon>
    </lineage>
</organism>
<evidence type="ECO:0000313" key="4">
    <source>
        <dbReference type="Proteomes" id="UP001606099"/>
    </source>
</evidence>
<evidence type="ECO:0000256" key="1">
    <source>
        <dbReference type="ARBA" id="ARBA00008950"/>
    </source>
</evidence>
<dbReference type="InterPro" id="IPR011152">
    <property type="entry name" value="Pesterase_MJ0912"/>
</dbReference>
<dbReference type="PIRSF" id="PIRSF000883">
    <property type="entry name" value="Pesterase_MJ0912"/>
    <property type="match status" value="1"/>
</dbReference>
<dbReference type="Pfam" id="PF12850">
    <property type="entry name" value="Metallophos_2"/>
    <property type="match status" value="1"/>
</dbReference>
<dbReference type="RefSeq" id="WP_394462640.1">
    <property type="nucleotide sequence ID" value="NZ_JBIGHZ010000005.1"/>
</dbReference>
<name>A0ABW7FYR9_9BURK</name>
<dbReference type="PANTHER" id="PTHR42850:SF2">
    <property type="entry name" value="BLL5683 PROTEIN"/>
    <property type="match status" value="1"/>
</dbReference>
<gene>
    <name evidence="3" type="ORF">ACG0Z6_14555</name>
</gene>
<comment type="caution">
    <text evidence="3">The sequence shown here is derived from an EMBL/GenBank/DDBJ whole genome shotgun (WGS) entry which is preliminary data.</text>
</comment>
<evidence type="ECO:0000259" key="2">
    <source>
        <dbReference type="Pfam" id="PF12850"/>
    </source>
</evidence>
<sequence>MSRTALITDIHANRQAFDAVLEHASQQGVDRYAFLGDFIGYGADPAWVLQRVQALCAKGAIAVQGNHDRAVAQGPMPHMTSDARHMVEWTRAQLSPEDIAWLKALPLTRRVEDCFFAHANAFAPEQFAYIHGRLDAVRSLQASPCTYSFFGHMHEPRLYHLSSTGKAGDFTPEPGTEIPLLPHRRWLAIAGSCGQPRDGNPAACYAVFDSDQQVLSFQRVPYDVDTAAQCLTAAQGLNPELAQRLATRLQGGQ</sequence>
<dbReference type="Gene3D" id="3.60.21.10">
    <property type="match status" value="1"/>
</dbReference>
<proteinExistence type="inferred from homology"/>
<protein>
    <submittedName>
        <fullName evidence="3">Metallophosphoesterase family protein</fullName>
    </submittedName>
</protein>
<evidence type="ECO:0000313" key="3">
    <source>
        <dbReference type="EMBL" id="MFG6449446.1"/>
    </source>
</evidence>
<dbReference type="CDD" id="cd00838">
    <property type="entry name" value="MPP_superfamily"/>
    <property type="match status" value="1"/>
</dbReference>
<reference evidence="3 4" key="1">
    <citation type="submission" date="2024-08" db="EMBL/GenBank/DDBJ databases">
        <authorList>
            <person name="Lu H."/>
        </authorList>
    </citation>
    <scope>NUCLEOTIDE SEQUENCE [LARGE SCALE GENOMIC DNA]</scope>
    <source>
        <strain evidence="3 4">BYS180W</strain>
    </source>
</reference>
<dbReference type="Proteomes" id="UP001606099">
    <property type="component" value="Unassembled WGS sequence"/>
</dbReference>